<evidence type="ECO:0008006" key="3">
    <source>
        <dbReference type="Google" id="ProtNLM"/>
    </source>
</evidence>
<name>A0A6M4ILV0_9BACT</name>
<sequence>MRHFHRTSLTPDTVLASADRFFAALGLSRGTVDARSRSFSGSLGTLSLSVKMEGGHYTFVEVHTDQVGESRLDKNVKRFFNAVHRAADPRHTIEAGY</sequence>
<reference evidence="1 2" key="1">
    <citation type="submission" date="2020-05" db="EMBL/GenBank/DDBJ databases">
        <title>Complete genome sequence of Gemmatimonas greenlandica TET16.</title>
        <authorList>
            <person name="Zeng Y."/>
        </authorList>
    </citation>
    <scope>NUCLEOTIDE SEQUENCE [LARGE SCALE GENOMIC DNA]</scope>
    <source>
        <strain evidence="1 2">TET16</strain>
    </source>
</reference>
<evidence type="ECO:0000313" key="1">
    <source>
        <dbReference type="EMBL" id="QJR34799.1"/>
    </source>
</evidence>
<gene>
    <name evidence="1" type="ORF">HKW67_04340</name>
</gene>
<dbReference type="KEGG" id="ggr:HKW67_04340"/>
<dbReference type="AlphaFoldDB" id="A0A6M4ILV0"/>
<organism evidence="1 2">
    <name type="scientific">Gemmatimonas groenlandica</name>
    <dbReference type="NCBI Taxonomy" id="2732249"/>
    <lineage>
        <taxon>Bacteria</taxon>
        <taxon>Pseudomonadati</taxon>
        <taxon>Gemmatimonadota</taxon>
        <taxon>Gemmatimonadia</taxon>
        <taxon>Gemmatimonadales</taxon>
        <taxon>Gemmatimonadaceae</taxon>
        <taxon>Gemmatimonas</taxon>
    </lineage>
</organism>
<accession>A0A6M4ILV0</accession>
<evidence type="ECO:0000313" key="2">
    <source>
        <dbReference type="Proteomes" id="UP000500938"/>
    </source>
</evidence>
<dbReference type="EMBL" id="CP053085">
    <property type="protein sequence ID" value="QJR34799.1"/>
    <property type="molecule type" value="Genomic_DNA"/>
</dbReference>
<dbReference type="RefSeq" id="WP_171224227.1">
    <property type="nucleotide sequence ID" value="NZ_CP053085.1"/>
</dbReference>
<keyword evidence="2" id="KW-1185">Reference proteome</keyword>
<proteinExistence type="predicted"/>
<protein>
    <recommendedName>
        <fullName evidence="3">DUF2218 domain-containing protein</fullName>
    </recommendedName>
</protein>
<dbReference type="Proteomes" id="UP000500938">
    <property type="component" value="Chromosome"/>
</dbReference>